<dbReference type="VEuPathDB" id="FungiDB:H310_01476"/>
<evidence type="ECO:0000313" key="1">
    <source>
        <dbReference type="EMBL" id="ETW09005.1"/>
    </source>
</evidence>
<dbReference type="AlphaFoldDB" id="A0A024USS9"/>
<dbReference type="GO" id="GO:0003676">
    <property type="term" value="F:nucleic acid binding"/>
    <property type="evidence" value="ECO:0007669"/>
    <property type="project" value="InterPro"/>
</dbReference>
<proteinExistence type="predicted"/>
<dbReference type="EMBL" id="KI913953">
    <property type="protein sequence ID" value="ETW09005.1"/>
    <property type="molecule type" value="Genomic_DNA"/>
</dbReference>
<dbReference type="OrthoDB" id="123968at2759"/>
<dbReference type="InterPro" id="IPR036397">
    <property type="entry name" value="RNaseH_sf"/>
</dbReference>
<organism evidence="1">
    <name type="scientific">Aphanomyces invadans</name>
    <dbReference type="NCBI Taxonomy" id="157072"/>
    <lineage>
        <taxon>Eukaryota</taxon>
        <taxon>Sar</taxon>
        <taxon>Stramenopiles</taxon>
        <taxon>Oomycota</taxon>
        <taxon>Saprolegniomycetes</taxon>
        <taxon>Saprolegniales</taxon>
        <taxon>Verrucalvaceae</taxon>
        <taxon>Aphanomyces</taxon>
    </lineage>
</organism>
<name>A0A024USS9_9STRA</name>
<reference evidence="1" key="1">
    <citation type="submission" date="2013-12" db="EMBL/GenBank/DDBJ databases">
        <title>The Genome Sequence of Aphanomyces invadans NJM9701.</title>
        <authorList>
            <consortium name="The Broad Institute Genomics Platform"/>
            <person name="Russ C."/>
            <person name="Tyler B."/>
            <person name="van West P."/>
            <person name="Dieguez-Uribeondo J."/>
            <person name="Young S.K."/>
            <person name="Zeng Q."/>
            <person name="Gargeya S."/>
            <person name="Fitzgerald M."/>
            <person name="Abouelleil A."/>
            <person name="Alvarado L."/>
            <person name="Chapman S.B."/>
            <person name="Gainer-Dewar J."/>
            <person name="Goldberg J."/>
            <person name="Griggs A."/>
            <person name="Gujja S."/>
            <person name="Hansen M."/>
            <person name="Howarth C."/>
            <person name="Imamovic A."/>
            <person name="Ireland A."/>
            <person name="Larimer J."/>
            <person name="McCowan C."/>
            <person name="Murphy C."/>
            <person name="Pearson M."/>
            <person name="Poon T.W."/>
            <person name="Priest M."/>
            <person name="Roberts A."/>
            <person name="Saif S."/>
            <person name="Shea T."/>
            <person name="Sykes S."/>
            <person name="Wortman J."/>
            <person name="Nusbaum C."/>
            <person name="Birren B."/>
        </authorList>
    </citation>
    <scope>NUCLEOTIDE SEQUENCE [LARGE SCALE GENOMIC DNA]</scope>
    <source>
        <strain evidence="1">NJM9701</strain>
    </source>
</reference>
<dbReference type="RefSeq" id="XP_008862810.1">
    <property type="nucleotide sequence ID" value="XM_008864588.1"/>
</dbReference>
<dbReference type="GeneID" id="20078526"/>
<dbReference type="Gene3D" id="3.30.420.10">
    <property type="entry name" value="Ribonuclease H-like superfamily/Ribonuclease H"/>
    <property type="match status" value="1"/>
</dbReference>
<accession>A0A024USS9</accession>
<sequence length="468" mass="53948">MTGRIAGTRKYSDEGARDIISNVPHHLRCNFHSLESPTGIPKTTLRRLLKAKKLRRTTNRLKPMLTADHRLARYNFAKSFMRAGQLGTRRWHDMMGIVHIDEKLFYITQVNRRFYLWHDEAVPQRKAQSKRHITKVMFLCAVARPRHDSQRHAMWDGKAGLWPFVETKLAKRKSKNRDRGTPVTVPMSVTKPIYSNYLIDKVFPAIQSKWPDRRGRPIFVQQDNTKPHLAADDAAVKAAGQMNGWNIQLTCVEGAFKNLKWAILDKTFMALQKVLEESMKMDSDNVYKLPHLKKDIQLKAGHHELRPSFDEEVLFAIDLMESRLQDEQRVDEIALDSIDELVERLNDVAVVKHIIHLFVPGLYPDIARLCQRIHLHEYHDFQHCKWFVAGSRLVPHPALRYVRRFESSGFGPFYWERGVHGVLRLLACKPGFLAIVTAHAAPHHQLAQATLNGIGVGHILLRYSGRSS</sequence>
<gene>
    <name evidence="1" type="ORF">H310_01476</name>
</gene>
<protein>
    <recommendedName>
        <fullName evidence="2">Transposase Tc1-like domain-containing protein</fullName>
    </recommendedName>
</protein>
<evidence type="ECO:0008006" key="2">
    <source>
        <dbReference type="Google" id="ProtNLM"/>
    </source>
</evidence>
<dbReference type="PANTHER" id="PTHR47169">
    <property type="entry name" value="OS01G0541250 PROTEIN"/>
    <property type="match status" value="1"/>
</dbReference>